<dbReference type="SUPFAM" id="SSF51735">
    <property type="entry name" value="NAD(P)-binding Rossmann-fold domains"/>
    <property type="match status" value="1"/>
</dbReference>
<organism evidence="2 3">
    <name type="scientific">Kineosporia corallincola</name>
    <dbReference type="NCBI Taxonomy" id="2835133"/>
    <lineage>
        <taxon>Bacteria</taxon>
        <taxon>Bacillati</taxon>
        <taxon>Actinomycetota</taxon>
        <taxon>Actinomycetes</taxon>
        <taxon>Kineosporiales</taxon>
        <taxon>Kineosporiaceae</taxon>
        <taxon>Kineosporia</taxon>
    </lineage>
</organism>
<dbReference type="Proteomes" id="UP001197247">
    <property type="component" value="Unassembled WGS sequence"/>
</dbReference>
<reference evidence="2 3" key="1">
    <citation type="submission" date="2021-05" db="EMBL/GenBank/DDBJ databases">
        <title>Kineosporia and Streptomyces sp. nov. two new marine actinobacteria isolated from Coral.</title>
        <authorList>
            <person name="Buangrab K."/>
            <person name="Sutthacheep M."/>
            <person name="Yeemin T."/>
            <person name="Harunari E."/>
            <person name="Igarashi Y."/>
            <person name="Kanchanasin P."/>
            <person name="Tanasupawat S."/>
            <person name="Phongsopitanun W."/>
        </authorList>
    </citation>
    <scope>NUCLEOTIDE SEQUENCE [LARGE SCALE GENOMIC DNA]</scope>
    <source>
        <strain evidence="2 3">J2-2</strain>
    </source>
</reference>
<sequence length="332" mass="35827">MSRHLITGAAGHLGEGLARTLREQGHDVVGLDVVPGPFTTVVGSVTDGALVRELMDDVEFVLHTATLHKPHVGSHGRQDFVDVNVSGTLNVLEAAAAAGVRGVVFTSSTSTFGRALSPAPGEPAAWITEAVRPLVKNIYGATKVAAEDLCELAARDLGLPVVVLKTSRFFPEADDQDDARERFADVNLKVNEFLNRRVELSDVVSAHLLAAERAPELGFRRYVVSAPTPFGQADREMLGRDAAGLVRRLFPRLGARFDERGWQLPPVLDRVYDSSLARAELGWQPVHDFATVAERALERGEWRGDLALAVGVKGYHSTPTGVYTTVRTPGSP</sequence>
<accession>A0ABS5TB91</accession>
<dbReference type="PANTHER" id="PTHR43245:SF54">
    <property type="entry name" value="BLL0593 PROTEIN"/>
    <property type="match status" value="1"/>
</dbReference>
<dbReference type="Pfam" id="PF01370">
    <property type="entry name" value="Epimerase"/>
    <property type="match status" value="1"/>
</dbReference>
<dbReference type="PANTHER" id="PTHR43245">
    <property type="entry name" value="BIFUNCTIONAL POLYMYXIN RESISTANCE PROTEIN ARNA"/>
    <property type="match status" value="1"/>
</dbReference>
<dbReference type="EMBL" id="JAHBAY010000002">
    <property type="protein sequence ID" value="MBT0768331.1"/>
    <property type="molecule type" value="Genomic_DNA"/>
</dbReference>
<dbReference type="InterPro" id="IPR001509">
    <property type="entry name" value="Epimerase_deHydtase"/>
</dbReference>
<protein>
    <submittedName>
        <fullName evidence="2">NAD(P)-dependent oxidoreductase</fullName>
    </submittedName>
</protein>
<feature type="domain" description="NAD-dependent epimerase/dehydratase" evidence="1">
    <location>
        <begin position="5"/>
        <end position="178"/>
    </location>
</feature>
<gene>
    <name evidence="2" type="ORF">KIH74_05315</name>
</gene>
<evidence type="ECO:0000313" key="2">
    <source>
        <dbReference type="EMBL" id="MBT0768331.1"/>
    </source>
</evidence>
<name>A0ABS5TB91_9ACTN</name>
<evidence type="ECO:0000313" key="3">
    <source>
        <dbReference type="Proteomes" id="UP001197247"/>
    </source>
</evidence>
<dbReference type="RefSeq" id="WP_214154631.1">
    <property type="nucleotide sequence ID" value="NZ_JAHBAY010000002.1"/>
</dbReference>
<dbReference type="InterPro" id="IPR050177">
    <property type="entry name" value="Lipid_A_modif_metabolic_enz"/>
</dbReference>
<keyword evidence="3" id="KW-1185">Reference proteome</keyword>
<dbReference type="Gene3D" id="3.40.50.720">
    <property type="entry name" value="NAD(P)-binding Rossmann-like Domain"/>
    <property type="match status" value="1"/>
</dbReference>
<comment type="caution">
    <text evidence="2">The sequence shown here is derived from an EMBL/GenBank/DDBJ whole genome shotgun (WGS) entry which is preliminary data.</text>
</comment>
<dbReference type="InterPro" id="IPR036291">
    <property type="entry name" value="NAD(P)-bd_dom_sf"/>
</dbReference>
<proteinExistence type="predicted"/>
<evidence type="ECO:0000259" key="1">
    <source>
        <dbReference type="Pfam" id="PF01370"/>
    </source>
</evidence>